<protein>
    <submittedName>
        <fullName evidence="7">Amino acid permease</fullName>
    </submittedName>
</protein>
<feature type="transmembrane region" description="Helical" evidence="6">
    <location>
        <begin position="155"/>
        <end position="172"/>
    </location>
</feature>
<feature type="transmembrane region" description="Helical" evidence="6">
    <location>
        <begin position="179"/>
        <end position="200"/>
    </location>
</feature>
<evidence type="ECO:0000256" key="2">
    <source>
        <dbReference type="ARBA" id="ARBA00022475"/>
    </source>
</evidence>
<dbReference type="GO" id="GO:0005886">
    <property type="term" value="C:plasma membrane"/>
    <property type="evidence" value="ECO:0007669"/>
    <property type="project" value="UniProtKB-SubCell"/>
</dbReference>
<accession>A0A7C4ASX0</accession>
<feature type="transmembrane region" description="Helical" evidence="6">
    <location>
        <begin position="36"/>
        <end position="57"/>
    </location>
</feature>
<evidence type="ECO:0000256" key="5">
    <source>
        <dbReference type="ARBA" id="ARBA00023136"/>
    </source>
</evidence>
<feature type="transmembrane region" description="Helical" evidence="6">
    <location>
        <begin position="64"/>
        <end position="83"/>
    </location>
</feature>
<evidence type="ECO:0000256" key="3">
    <source>
        <dbReference type="ARBA" id="ARBA00022692"/>
    </source>
</evidence>
<dbReference type="GO" id="GO:0022857">
    <property type="term" value="F:transmembrane transporter activity"/>
    <property type="evidence" value="ECO:0007669"/>
    <property type="project" value="InterPro"/>
</dbReference>
<name>A0A7C4ASX0_9BACT</name>
<reference evidence="7" key="1">
    <citation type="journal article" date="2020" name="mSystems">
        <title>Genome- and Community-Level Interaction Insights into Carbon Utilization and Element Cycling Functions of Hydrothermarchaeota in Hydrothermal Sediment.</title>
        <authorList>
            <person name="Zhou Z."/>
            <person name="Liu Y."/>
            <person name="Xu W."/>
            <person name="Pan J."/>
            <person name="Luo Z.H."/>
            <person name="Li M."/>
        </authorList>
    </citation>
    <scope>NUCLEOTIDE SEQUENCE [LARGE SCALE GENOMIC DNA]</scope>
    <source>
        <strain evidence="7">SpSt-769</strain>
    </source>
</reference>
<keyword evidence="2" id="KW-1003">Cell membrane</keyword>
<keyword evidence="4 6" id="KW-1133">Transmembrane helix</keyword>
<dbReference type="Gene3D" id="1.20.1740.10">
    <property type="entry name" value="Amino acid/polyamine transporter I"/>
    <property type="match status" value="1"/>
</dbReference>
<feature type="transmembrane region" description="Helical" evidence="6">
    <location>
        <begin position="360"/>
        <end position="377"/>
    </location>
</feature>
<feature type="transmembrane region" description="Helical" evidence="6">
    <location>
        <begin position="449"/>
        <end position="466"/>
    </location>
</feature>
<dbReference type="InterPro" id="IPR050367">
    <property type="entry name" value="APC_superfamily"/>
</dbReference>
<organism evidence="7">
    <name type="scientific">Desulfomonile tiedjei</name>
    <dbReference type="NCBI Taxonomy" id="2358"/>
    <lineage>
        <taxon>Bacteria</taxon>
        <taxon>Pseudomonadati</taxon>
        <taxon>Thermodesulfobacteriota</taxon>
        <taxon>Desulfomonilia</taxon>
        <taxon>Desulfomonilales</taxon>
        <taxon>Desulfomonilaceae</taxon>
        <taxon>Desulfomonile</taxon>
    </lineage>
</organism>
<dbReference type="Pfam" id="PF13520">
    <property type="entry name" value="AA_permease_2"/>
    <property type="match status" value="1"/>
</dbReference>
<keyword evidence="3 6" id="KW-0812">Transmembrane</keyword>
<feature type="transmembrane region" description="Helical" evidence="6">
    <location>
        <begin position="128"/>
        <end position="149"/>
    </location>
</feature>
<evidence type="ECO:0000256" key="6">
    <source>
        <dbReference type="SAM" id="Phobius"/>
    </source>
</evidence>
<proteinExistence type="predicted"/>
<dbReference type="AlphaFoldDB" id="A0A7C4ASX0"/>
<evidence type="ECO:0000256" key="1">
    <source>
        <dbReference type="ARBA" id="ARBA00004651"/>
    </source>
</evidence>
<feature type="transmembrane region" description="Helical" evidence="6">
    <location>
        <begin position="310"/>
        <end position="339"/>
    </location>
</feature>
<dbReference type="PANTHER" id="PTHR42770">
    <property type="entry name" value="AMINO ACID TRANSPORTER-RELATED"/>
    <property type="match status" value="1"/>
</dbReference>
<keyword evidence="5 6" id="KW-0472">Membrane</keyword>
<dbReference type="EMBL" id="DTGT01000326">
    <property type="protein sequence ID" value="HGH61643.1"/>
    <property type="molecule type" value="Genomic_DNA"/>
</dbReference>
<gene>
    <name evidence="7" type="ORF">ENV54_10135</name>
</gene>
<sequence>MKIATLLILNAVLLGGFIYLLRKPGALSYYHGGRVWLSWLAVGVITLMDELTSVFYAPAEAFRFIGPSAIVFLAVTSLLVRYMSTRFVEIGEILAYHQIYGGGVYSFSYLVLGPSVSFIAVASIMVDYILTACLSSVSAVSNAALLIQVPHFVKMLIATGVIWAVAGLNILGIRENARFTFGVFILASLIFVDLIVGGVLSLDHASLGRLHESFVHVSQKLHSGSLFYDYGVIIASVASCILAYSGVESVLQTAGLVRSWREIARAYVFLGVTVGVVTPVVAALALSAPIEFSEHEGDLIPFYASLVNGVSFGVAVAMLASITLIMAVNTAFVASSELLERVAARYAFLWLIKTNRNQSLYRIHIVNACLFSAIIFVTHGSQMILADMYAIGLVASFCINIGALLIYRYFMGTQEIREYHTSRLGTLVLWVILLSCFGFLTWMKPHGTQLWLITTTIILGAGLFIAQKRAPEIKAIEETDSHMNVVAYLAESSSRDMHVLFTRPKEEAIAARRPNEVYITFYNPRHGAPTRLAPNHFRLAMVKRTLYDHIVALLKVLEFEFPDREIHVHFGWPLSSWIDRLSIGVMVYNIMGLPKLFENMKFTIHYPGRPYRPTSGNRSVLSKQT</sequence>
<feature type="transmembrane region" description="Helical" evidence="6">
    <location>
        <begin position="389"/>
        <end position="410"/>
    </location>
</feature>
<dbReference type="InterPro" id="IPR002293">
    <property type="entry name" value="AA/rel_permease1"/>
</dbReference>
<comment type="subcellular location">
    <subcellularLocation>
        <location evidence="1">Cell membrane</location>
        <topology evidence="1">Multi-pass membrane protein</topology>
    </subcellularLocation>
</comment>
<feature type="transmembrane region" description="Helical" evidence="6">
    <location>
        <begin position="103"/>
        <end position="121"/>
    </location>
</feature>
<feature type="transmembrane region" description="Helical" evidence="6">
    <location>
        <begin position="422"/>
        <end position="443"/>
    </location>
</feature>
<feature type="transmembrane region" description="Helical" evidence="6">
    <location>
        <begin position="227"/>
        <end position="247"/>
    </location>
</feature>
<feature type="transmembrane region" description="Helical" evidence="6">
    <location>
        <begin position="267"/>
        <end position="290"/>
    </location>
</feature>
<evidence type="ECO:0000256" key="4">
    <source>
        <dbReference type="ARBA" id="ARBA00022989"/>
    </source>
</evidence>
<dbReference type="PANTHER" id="PTHR42770:SF7">
    <property type="entry name" value="MEMBRANE PROTEIN"/>
    <property type="match status" value="1"/>
</dbReference>
<comment type="caution">
    <text evidence="7">The sequence shown here is derived from an EMBL/GenBank/DDBJ whole genome shotgun (WGS) entry which is preliminary data.</text>
</comment>
<evidence type="ECO:0000313" key="7">
    <source>
        <dbReference type="EMBL" id="HGH61643.1"/>
    </source>
</evidence>